<evidence type="ECO:0000313" key="3">
    <source>
        <dbReference type="Proteomes" id="UP000030121"/>
    </source>
</evidence>
<dbReference type="EMBL" id="JRLW01000025">
    <property type="protein sequence ID" value="KGO86680.1"/>
    <property type="molecule type" value="Genomic_DNA"/>
</dbReference>
<comment type="caution">
    <text evidence="2">The sequence shown here is derived from an EMBL/GenBank/DDBJ whole genome shotgun (WGS) entry which is preliminary data.</text>
</comment>
<keyword evidence="1" id="KW-0472">Membrane</keyword>
<accession>A0A0A2MEI0</accession>
<reference evidence="2 3" key="1">
    <citation type="submission" date="2013-09" db="EMBL/GenBank/DDBJ databases">
        <authorList>
            <person name="Zeng Z."/>
            <person name="Chen C."/>
        </authorList>
    </citation>
    <scope>NUCLEOTIDE SEQUENCE [LARGE SCALE GENOMIC DNA]</scope>
    <source>
        <strain evidence="2 3">GH29-5</strain>
    </source>
</reference>
<gene>
    <name evidence="2" type="ORF">Q764_13640</name>
</gene>
<dbReference type="OrthoDB" id="1353806at2"/>
<keyword evidence="1" id="KW-1133">Transmembrane helix</keyword>
<protein>
    <submittedName>
        <fullName evidence="2">Uncharacterized protein</fullName>
    </submittedName>
</protein>
<dbReference type="eggNOG" id="ENOG5033HVY">
    <property type="taxonomic scope" value="Bacteria"/>
</dbReference>
<dbReference type="Proteomes" id="UP000030121">
    <property type="component" value="Unassembled WGS sequence"/>
</dbReference>
<keyword evidence="3" id="KW-1185">Reference proteome</keyword>
<dbReference type="AlphaFoldDB" id="A0A0A2MEI0"/>
<feature type="transmembrane region" description="Helical" evidence="1">
    <location>
        <begin position="7"/>
        <end position="27"/>
    </location>
</feature>
<feature type="transmembrane region" description="Helical" evidence="1">
    <location>
        <begin position="33"/>
        <end position="58"/>
    </location>
</feature>
<sequence>MINGKEIQKVIFAGGMLMFASLTLFFIAEDSTFFRIFGLLSFGYFTCGLMAALLYYYYPNSAPIKKFYFKITGKNEFTQNQDLKKDFMEIYNDDGIFTFFENSFSIKFENSVDSINWSEINSMIAYKMDLYTTDLICLEIYCSNNLNFKINEETPGWFRFIENSKKMLPNITENWESSIVLPAFATNLTLIYDKENRNLEEVTKGLNEKKGSL</sequence>
<dbReference type="RefSeq" id="WP_026980949.1">
    <property type="nucleotide sequence ID" value="NZ_AUCZ01000019.1"/>
</dbReference>
<proteinExistence type="predicted"/>
<evidence type="ECO:0000313" key="2">
    <source>
        <dbReference type="EMBL" id="KGO86680.1"/>
    </source>
</evidence>
<name>A0A0A2MEI0_9FLAO</name>
<organism evidence="2 3">
    <name type="scientific">Flavobacterium suncheonense GH29-5 = DSM 17707</name>
    <dbReference type="NCBI Taxonomy" id="1121899"/>
    <lineage>
        <taxon>Bacteria</taxon>
        <taxon>Pseudomonadati</taxon>
        <taxon>Bacteroidota</taxon>
        <taxon>Flavobacteriia</taxon>
        <taxon>Flavobacteriales</taxon>
        <taxon>Flavobacteriaceae</taxon>
        <taxon>Flavobacterium</taxon>
    </lineage>
</organism>
<evidence type="ECO:0000256" key="1">
    <source>
        <dbReference type="SAM" id="Phobius"/>
    </source>
</evidence>
<keyword evidence="1" id="KW-0812">Transmembrane</keyword>